<dbReference type="InterPro" id="IPR027417">
    <property type="entry name" value="P-loop_NTPase"/>
</dbReference>
<evidence type="ECO:0000313" key="1">
    <source>
        <dbReference type="EMBL" id="GAA4944002.1"/>
    </source>
</evidence>
<dbReference type="Gene3D" id="3.40.50.300">
    <property type="entry name" value="P-loop containing nucleotide triphosphate hydrolases"/>
    <property type="match status" value="2"/>
</dbReference>
<evidence type="ECO:0000313" key="2">
    <source>
        <dbReference type="Proteomes" id="UP001499993"/>
    </source>
</evidence>
<evidence type="ECO:0008006" key="3">
    <source>
        <dbReference type="Google" id="ProtNLM"/>
    </source>
</evidence>
<gene>
    <name evidence="1" type="ORF">GCM10023224_28590</name>
</gene>
<dbReference type="SUPFAM" id="SSF52540">
    <property type="entry name" value="P-loop containing nucleoside triphosphate hydrolases"/>
    <property type="match status" value="1"/>
</dbReference>
<proteinExistence type="predicted"/>
<dbReference type="EMBL" id="BAABIK010000014">
    <property type="protein sequence ID" value="GAA4944002.1"/>
    <property type="molecule type" value="Genomic_DNA"/>
</dbReference>
<sequence>MIRHLIELLMGGRPGVAPAQPAPAPPWEWLRPHDPFAAALLDGLWPSEEMSDVDRARLTTALGQAAGDEALRAELIAELHELGPAAAGHDSGQRNLPGHRRAEHNLAASQVRLGRLAADARNVPIAGSGDFGVDTDCLRTSLLVVGPPGCGKTHGVAVPIAEHLVLQSLANRVSVLVIDPKGDDFGFEGWFDHTIDPADPGTGFDLYGGASTPEEAADQLASALLPAGVSADKQYFMDASRNTIYACLDLAWKTVKRWPTLRELLRLMRIDEGDTQAVNNLAGGKAANTPAGKEFIARRKRQASGKVDPAASAVERLSLLDRPNLHRLFDPLKKEHKFSMGDINRPIRVRMALPEARMPETTRILARLAMAQFTHVTSSPGTNRGIFKGLVVEEAGRFIDDYTARALQRVRSNNAGLVLLAQSLGDFPDELLPTVFTSAGGKFVFPGVDPDGAEQFSRFWGEQEVSEFTRTRTRSASTSYDNWNLPIGRTESQSIGVQHSKRTEALWSPGELSAEIPLGHCVAQLSRSNGARTPPVLVNLREK</sequence>
<dbReference type="CDD" id="cd01127">
    <property type="entry name" value="TrwB_TraG_TraD_VirD4"/>
    <property type="match status" value="1"/>
</dbReference>
<dbReference type="RefSeq" id="WP_345556963.1">
    <property type="nucleotide sequence ID" value="NZ_BAABIK010000014.1"/>
</dbReference>
<keyword evidence="2" id="KW-1185">Reference proteome</keyword>
<reference evidence="2" key="1">
    <citation type="journal article" date="2019" name="Int. J. Syst. Evol. Microbiol.">
        <title>The Global Catalogue of Microorganisms (GCM) 10K type strain sequencing project: providing services to taxonomists for standard genome sequencing and annotation.</title>
        <authorList>
            <consortium name="The Broad Institute Genomics Platform"/>
            <consortium name="The Broad Institute Genome Sequencing Center for Infectious Disease"/>
            <person name="Wu L."/>
            <person name="Ma J."/>
        </authorList>
    </citation>
    <scope>NUCLEOTIDE SEQUENCE [LARGE SCALE GENOMIC DNA]</scope>
    <source>
        <strain evidence="2">JCM 18123</strain>
    </source>
</reference>
<protein>
    <recommendedName>
        <fullName evidence="3">AAA-like domain-containing protein</fullName>
    </recommendedName>
</protein>
<accession>A0ABP9GHI3</accession>
<name>A0ABP9GHI3_9ACTN</name>
<organism evidence="1 2">
    <name type="scientific">Streptomonospora halophila</name>
    <dbReference type="NCBI Taxonomy" id="427369"/>
    <lineage>
        <taxon>Bacteria</taxon>
        <taxon>Bacillati</taxon>
        <taxon>Actinomycetota</taxon>
        <taxon>Actinomycetes</taxon>
        <taxon>Streptosporangiales</taxon>
        <taxon>Nocardiopsidaceae</taxon>
        <taxon>Streptomonospora</taxon>
    </lineage>
</organism>
<dbReference type="Proteomes" id="UP001499993">
    <property type="component" value="Unassembled WGS sequence"/>
</dbReference>
<comment type="caution">
    <text evidence="1">The sequence shown here is derived from an EMBL/GenBank/DDBJ whole genome shotgun (WGS) entry which is preliminary data.</text>
</comment>